<proteinExistence type="inferred from homology"/>
<comment type="caution">
    <text evidence="8">The sequence shown here is derived from an EMBL/GenBank/DDBJ whole genome shotgun (WGS) entry which is preliminary data.</text>
</comment>
<evidence type="ECO:0000256" key="1">
    <source>
        <dbReference type="ARBA" id="ARBA00001933"/>
    </source>
</evidence>
<comment type="function">
    <text evidence="6">Catalyzes the reversible interconversion of serine and glycine with tetrahydrofolate (THF) serving as the one-carbon carrier. This reaction serves as the major source of one-carbon groups required for the biosynthesis of purines, thymidylate, methionine, and other important biomolecules. Also exhibits THF-independent aldolase activity toward beta-hydroxyamino acids, producing glycine and aldehydes, via a retro-aldol mechanism.</text>
</comment>
<evidence type="ECO:0000256" key="3">
    <source>
        <dbReference type="ARBA" id="ARBA00022563"/>
    </source>
</evidence>
<evidence type="ECO:0000256" key="5">
    <source>
        <dbReference type="ARBA" id="ARBA00022898"/>
    </source>
</evidence>
<protein>
    <recommendedName>
        <fullName evidence="6">Serine hydroxymethyltransferase</fullName>
        <shortName evidence="6">SHMT</shortName>
        <shortName evidence="6">Serine methylase</shortName>
        <ecNumber evidence="6">2.1.2.1</ecNumber>
    </recommendedName>
</protein>
<feature type="binding site" evidence="6">
    <location>
        <begin position="137"/>
        <end position="139"/>
    </location>
    <ligand>
        <name>(6S)-5,6,7,8-tetrahydrofolate</name>
        <dbReference type="ChEBI" id="CHEBI:57453"/>
    </ligand>
</feature>
<dbReference type="InterPro" id="IPR015422">
    <property type="entry name" value="PyrdxlP-dep_Trfase_small"/>
</dbReference>
<feature type="site" description="Plays an important role in substrate specificity" evidence="6">
    <location>
        <position position="241"/>
    </location>
</feature>
<comment type="cofactor">
    <cofactor evidence="1 6">
        <name>pyridoxal 5'-phosphate</name>
        <dbReference type="ChEBI" id="CHEBI:597326"/>
    </cofactor>
</comment>
<organism evidence="8 9">
    <name type="scientific">Methylorubrum podarium</name>
    <dbReference type="NCBI Taxonomy" id="200476"/>
    <lineage>
        <taxon>Bacteria</taxon>
        <taxon>Pseudomonadati</taxon>
        <taxon>Pseudomonadota</taxon>
        <taxon>Alphaproteobacteria</taxon>
        <taxon>Hyphomicrobiales</taxon>
        <taxon>Methylobacteriaceae</taxon>
        <taxon>Methylorubrum</taxon>
    </lineage>
</organism>
<comment type="pathway">
    <text evidence="6">One-carbon metabolism; tetrahydrofolate interconversion.</text>
</comment>
<dbReference type="HAMAP" id="MF_00051">
    <property type="entry name" value="SHMT"/>
    <property type="match status" value="1"/>
</dbReference>
<evidence type="ECO:0000256" key="2">
    <source>
        <dbReference type="ARBA" id="ARBA00006376"/>
    </source>
</evidence>
<dbReference type="SUPFAM" id="SSF53383">
    <property type="entry name" value="PLP-dependent transferases"/>
    <property type="match status" value="1"/>
</dbReference>
<sequence>MSAGTASDTNTLDTFFSSHLAETDPEIARAIAQELGRQQHEIELIASENIVSRAVLEAQGSVLTNKYAEGYPGRRYYGGCQFVDIAEELAIDRAKRLFGCGFANVQPNSGSQANQGVFMALMQPGDTFLGLDLAAGGHLTHGAPPNVSGKWFKPVSYTVRREDQRIDMEQVERLAQEHKPKVIIAGGSGYPRHWDFAKFREIADSVGAFFFVDMAHFAGLVAAGLHPSPFPHAHVATTTTHKTLRGPRGGMILTNDEALAKKFNSAIFPGLQGGPLMHVIAAKAVAFGEALKPEFKIYAKQVIDNARALADTIISGGYDITSGGTDNHLMLVDLQKKGLTGKAAEAALSRADITCNKNGVPFDPQKPTITSGIRLGTPASTTRGFGVAEFKQVGSMIVEVLDGLAEKGEGGDAAVEAAVKEKVHALTDRFPIYN</sequence>
<dbReference type="GO" id="GO:0004372">
    <property type="term" value="F:glycine hydroxymethyltransferase activity"/>
    <property type="evidence" value="ECO:0007669"/>
    <property type="project" value="UniProtKB-EC"/>
</dbReference>
<evidence type="ECO:0000313" key="9">
    <source>
        <dbReference type="Proteomes" id="UP001480955"/>
    </source>
</evidence>
<evidence type="ECO:0000256" key="4">
    <source>
        <dbReference type="ARBA" id="ARBA00022679"/>
    </source>
</evidence>
<keyword evidence="6" id="KW-0028">Amino-acid biosynthesis</keyword>
<dbReference type="PANTHER" id="PTHR11680:SF35">
    <property type="entry name" value="SERINE HYDROXYMETHYLTRANSFERASE 1"/>
    <property type="match status" value="1"/>
</dbReference>
<dbReference type="InterPro" id="IPR039429">
    <property type="entry name" value="SHMT-like_dom"/>
</dbReference>
<comment type="pathway">
    <text evidence="6">Amino-acid biosynthesis; glycine biosynthesis; glycine from L-serine: step 1/1.</text>
</comment>
<dbReference type="Gene3D" id="3.90.1150.10">
    <property type="entry name" value="Aspartate Aminotransferase, domain 1"/>
    <property type="match status" value="1"/>
</dbReference>
<feature type="binding site" evidence="6">
    <location>
        <position position="257"/>
    </location>
    <ligand>
        <name>(6S)-5,6,7,8-tetrahydrofolate</name>
        <dbReference type="ChEBI" id="CHEBI:57453"/>
    </ligand>
</feature>
<dbReference type="PANTHER" id="PTHR11680">
    <property type="entry name" value="SERINE HYDROXYMETHYLTRANSFERASE"/>
    <property type="match status" value="1"/>
</dbReference>
<keyword evidence="9" id="KW-1185">Reference proteome</keyword>
<feature type="domain" description="Serine hydroxymethyltransferase-like" evidence="7">
    <location>
        <begin position="20"/>
        <end position="397"/>
    </location>
</feature>
<comment type="subunit">
    <text evidence="6">Homodimer.</text>
</comment>
<dbReference type="InterPro" id="IPR049943">
    <property type="entry name" value="Ser_HO-MeTrfase-like"/>
</dbReference>
<dbReference type="InterPro" id="IPR001085">
    <property type="entry name" value="Ser_HO-MeTrfase"/>
</dbReference>
<dbReference type="InterPro" id="IPR019798">
    <property type="entry name" value="Ser_HO-MeTrfase_PLP_BS"/>
</dbReference>
<evidence type="ECO:0000259" key="7">
    <source>
        <dbReference type="Pfam" id="PF00464"/>
    </source>
</evidence>
<dbReference type="RefSeq" id="WP_238254258.1">
    <property type="nucleotide sequence ID" value="NZ_BPRD01000039.1"/>
</dbReference>
<dbReference type="EMBL" id="JBELQE010000030">
    <property type="protein sequence ID" value="MER2249128.1"/>
    <property type="molecule type" value="Genomic_DNA"/>
</dbReference>
<dbReference type="PIRSF" id="PIRSF000412">
    <property type="entry name" value="SHMT"/>
    <property type="match status" value="1"/>
</dbReference>
<evidence type="ECO:0000313" key="8">
    <source>
        <dbReference type="EMBL" id="MER2249128.1"/>
    </source>
</evidence>
<dbReference type="EC" id="2.1.2.1" evidence="6"/>
<keyword evidence="4 6" id="KW-0808">Transferase</keyword>
<dbReference type="CDD" id="cd00378">
    <property type="entry name" value="SHMT"/>
    <property type="match status" value="1"/>
</dbReference>
<dbReference type="InterPro" id="IPR015421">
    <property type="entry name" value="PyrdxlP-dep_Trfase_major"/>
</dbReference>
<dbReference type="InterPro" id="IPR015424">
    <property type="entry name" value="PyrdxlP-dep_Trfase"/>
</dbReference>
<dbReference type="NCBIfam" id="NF000586">
    <property type="entry name" value="PRK00011.1"/>
    <property type="match status" value="1"/>
</dbReference>
<keyword evidence="6" id="KW-0963">Cytoplasm</keyword>
<accession>A0ABV1QIC5</accession>
<evidence type="ECO:0000256" key="6">
    <source>
        <dbReference type="HAMAP-Rule" id="MF_00051"/>
    </source>
</evidence>
<comment type="subcellular location">
    <subcellularLocation>
        <location evidence="6">Cytoplasm</location>
    </subcellularLocation>
</comment>
<dbReference type="PROSITE" id="PS00096">
    <property type="entry name" value="SHMT"/>
    <property type="match status" value="1"/>
</dbReference>
<dbReference type="Pfam" id="PF00464">
    <property type="entry name" value="SHMT"/>
    <property type="match status" value="1"/>
</dbReference>
<dbReference type="Gene3D" id="3.40.640.10">
    <property type="entry name" value="Type I PLP-dependent aspartate aminotransferase-like (Major domain)"/>
    <property type="match status" value="1"/>
</dbReference>
<comment type="catalytic activity">
    <reaction evidence="6">
        <text>(6R)-5,10-methylene-5,6,7,8-tetrahydrofolate + glycine + H2O = (6S)-5,6,7,8-tetrahydrofolate + L-serine</text>
        <dbReference type="Rhea" id="RHEA:15481"/>
        <dbReference type="ChEBI" id="CHEBI:15377"/>
        <dbReference type="ChEBI" id="CHEBI:15636"/>
        <dbReference type="ChEBI" id="CHEBI:33384"/>
        <dbReference type="ChEBI" id="CHEBI:57305"/>
        <dbReference type="ChEBI" id="CHEBI:57453"/>
        <dbReference type="EC" id="2.1.2.1"/>
    </reaction>
</comment>
<keyword evidence="3 6" id="KW-0554">One-carbon metabolism</keyword>
<feature type="modified residue" description="N6-(pyridoxal phosphate)lysine" evidence="6">
    <location>
        <position position="242"/>
    </location>
</feature>
<dbReference type="Proteomes" id="UP001480955">
    <property type="component" value="Unassembled WGS sequence"/>
</dbReference>
<name>A0ABV1QIC5_9HYPH</name>
<reference evidence="8 9" key="1">
    <citation type="submission" date="2024-06" db="EMBL/GenBank/DDBJ databases">
        <authorList>
            <person name="Campbell A.G."/>
        </authorList>
    </citation>
    <scope>NUCLEOTIDE SEQUENCE [LARGE SCALE GENOMIC DNA]</scope>
    <source>
        <strain evidence="8 9">EM12</strain>
    </source>
</reference>
<comment type="caution">
    <text evidence="6">Lacks conserved residue(s) required for the propagation of feature annotation.</text>
</comment>
<keyword evidence="5 6" id="KW-0663">Pyridoxal phosphate</keyword>
<comment type="similarity">
    <text evidence="2 6">Belongs to the SHMT family.</text>
</comment>
<feature type="binding site" evidence="6">
    <location>
        <position position="133"/>
    </location>
    <ligand>
        <name>(6S)-5,6,7,8-tetrahydrofolate</name>
        <dbReference type="ChEBI" id="CHEBI:57453"/>
    </ligand>
</feature>
<gene>
    <name evidence="6 8" type="primary">glyA</name>
    <name evidence="8" type="ORF">ABS772_04280</name>
</gene>